<evidence type="ECO:0000256" key="11">
    <source>
        <dbReference type="ARBA" id="ARBA00048008"/>
    </source>
</evidence>
<dbReference type="AlphaFoldDB" id="A0A8J1ULW1"/>
<proteinExistence type="inferred from homology"/>
<evidence type="ECO:0000256" key="1">
    <source>
        <dbReference type="ARBA" id="ARBA00006484"/>
    </source>
</evidence>
<evidence type="ECO:0000256" key="8">
    <source>
        <dbReference type="ARBA" id="ARBA00045705"/>
    </source>
</evidence>
<dbReference type="PANTHER" id="PTHR44229:SF4">
    <property type="entry name" value="15-HYDROXYPROSTAGLANDIN DEHYDROGENASE [NAD(+)]"/>
    <property type="match status" value="1"/>
</dbReference>
<evidence type="ECO:0000256" key="12">
    <source>
        <dbReference type="ARBA" id="ARBA00048140"/>
    </source>
</evidence>
<dbReference type="GO" id="GO:0016404">
    <property type="term" value="F:15-hydroxyprostaglandin dehydrogenase (NAD+) activity"/>
    <property type="evidence" value="ECO:0007669"/>
    <property type="project" value="UniProtKB-EC"/>
</dbReference>
<evidence type="ECO:0000256" key="16">
    <source>
        <dbReference type="ARBA" id="ARBA00048535"/>
    </source>
</evidence>
<dbReference type="EC" id="1.1.1.232" evidence="4"/>
<evidence type="ECO:0000256" key="19">
    <source>
        <dbReference type="ARBA" id="ARBA00048921"/>
    </source>
</evidence>
<comment type="similarity">
    <text evidence="1 22">Belongs to the short-chain dehydrogenases/reductases (SDR) family.</text>
</comment>
<evidence type="ECO:0000256" key="2">
    <source>
        <dbReference type="ARBA" id="ARBA00023002"/>
    </source>
</evidence>
<evidence type="ECO:0000256" key="14">
    <source>
        <dbReference type="ARBA" id="ARBA00048170"/>
    </source>
</evidence>
<evidence type="ECO:0000256" key="22">
    <source>
        <dbReference type="RuleBase" id="RU000363"/>
    </source>
</evidence>
<dbReference type="OrthoDB" id="37659at2759"/>
<evidence type="ECO:0000256" key="4">
    <source>
        <dbReference type="ARBA" id="ARBA00039060"/>
    </source>
</evidence>
<comment type="function">
    <text evidence="8">Catalyzes the NAD-dependent dehydrogenation (oxidation) of a broad array of hydroxylated polyunsaturated fatty acids (mainly eicosanoids and docosanoids, including prostaglandins, lipoxins and resolvins), yielding their corresponding keto (oxo) metabolites. Decreases the levels of the pro-proliferative prostaglandins such as prostaglandin E2 (whose activity is increased in cancer because of an increase in the expression of cyclooxygenase 2) and generates oxo-fatty acid products that can profoundly influence cell function by abrogating pro-inflammatory cytokine expression. Converts resolvins E1, D1 and D2 to their oxo products, which represents a mode of resolvin inactivation. Resolvin E1 plays important roles during the resolution phase of acute inflammation, while resolvins D1 and D2 have a unique role in obesity-induced adipose inflammation.</text>
</comment>
<dbReference type="PANTHER" id="PTHR44229">
    <property type="entry name" value="15-HYDROXYPROSTAGLANDIN DEHYDROGENASE [NAD(+)]"/>
    <property type="match status" value="1"/>
</dbReference>
<dbReference type="SUPFAM" id="SSF51735">
    <property type="entry name" value="NAD(P)-binding Rossmann-fold domains"/>
    <property type="match status" value="1"/>
</dbReference>
<dbReference type="GO" id="GO:0005737">
    <property type="term" value="C:cytoplasm"/>
    <property type="evidence" value="ECO:0007669"/>
    <property type="project" value="TreeGrafter"/>
</dbReference>
<comment type="catalytic activity">
    <reaction evidence="13">
        <text>(11R)-hydroxy-(5Z,8Z,12E,14Z)-eicosatetraenoate + NAD(+) = 11-oxo-(5Z,8Z,12E,14Z)-eicosatetraenoate + NADH + H(+)</text>
        <dbReference type="Rhea" id="RHEA:48640"/>
        <dbReference type="ChEBI" id="CHEBI:15378"/>
        <dbReference type="ChEBI" id="CHEBI:57540"/>
        <dbReference type="ChEBI" id="CHEBI:57945"/>
        <dbReference type="ChEBI" id="CHEBI:78836"/>
        <dbReference type="ChEBI" id="CHEBI:90697"/>
    </reaction>
    <physiologicalReaction direction="left-to-right" evidence="13">
        <dbReference type="Rhea" id="RHEA:48641"/>
    </physiologicalReaction>
</comment>
<comment type="catalytic activity">
    <reaction evidence="11">
        <text>14-hydroxy-(4Z,7Z,10Z,12E,16Z,19Z)-docosahexaenoate + NAD(+) = 14-oxo-(4Z,7Z,10Z,12E,16Z,19Z)-docosahexaenoate + NADH + H(+)</text>
        <dbReference type="Rhea" id="RHEA:48952"/>
        <dbReference type="ChEBI" id="CHEBI:15378"/>
        <dbReference type="ChEBI" id="CHEBI:57540"/>
        <dbReference type="ChEBI" id="CHEBI:57945"/>
        <dbReference type="ChEBI" id="CHEBI:90866"/>
        <dbReference type="ChEBI" id="CHEBI:90867"/>
    </reaction>
    <physiologicalReaction direction="left-to-right" evidence="11">
        <dbReference type="Rhea" id="RHEA:48953"/>
    </physiologicalReaction>
</comment>
<sequence length="268" mass="28202">MKIDGSVAIVTGGAQGVGRGIVEALLGKGAKVCIADINKATSELTVKELAETYGDKIFCKECDVTKDAEIRAVFGVVQDKFGSRADIMVNNAGICDEFDFARCVAINLEAQIRCTHAAVESMGVNNGGKGGVILFTASILGVIPFQGAPVYCATKHAVVGYVRCLASCPSYSQCGLRFNCICPSYVDTPLISVAELSKNIDAECIDAAIEKRNSVDLLRPSDVGVGCIKLIEDDTLNGKALVVNHGDTGRGDVAVYSFAEPPTDTIKL</sequence>
<dbReference type="PRINTS" id="PR00080">
    <property type="entry name" value="SDRFAMILY"/>
</dbReference>
<dbReference type="InterPro" id="IPR020904">
    <property type="entry name" value="Sc_DH/Rdtase_CS"/>
</dbReference>
<keyword evidence="24" id="KW-1185">Reference proteome</keyword>
<comment type="catalytic activity">
    <reaction evidence="18">
        <text>prostaglandin E2 + NAD(+) = 15-oxoprostaglandin E2 + NADH + H(+)</text>
        <dbReference type="Rhea" id="RHEA:11876"/>
        <dbReference type="ChEBI" id="CHEBI:15378"/>
        <dbReference type="ChEBI" id="CHEBI:57400"/>
        <dbReference type="ChEBI" id="CHEBI:57540"/>
        <dbReference type="ChEBI" id="CHEBI:57945"/>
        <dbReference type="ChEBI" id="CHEBI:606564"/>
        <dbReference type="EC" id="1.1.1.141"/>
    </reaction>
    <physiologicalReaction direction="left-to-right" evidence="18">
        <dbReference type="Rhea" id="RHEA:11877"/>
    </physiologicalReaction>
</comment>
<evidence type="ECO:0000256" key="5">
    <source>
        <dbReference type="ARBA" id="ARBA00040276"/>
    </source>
</evidence>
<evidence type="ECO:0000256" key="10">
    <source>
        <dbReference type="ARBA" id="ARBA00047672"/>
    </source>
</evidence>
<gene>
    <name evidence="23" type="ORF">OFUS_LOCUS18242</name>
</gene>
<comment type="catalytic activity">
    <reaction evidence="9">
        <text>prostaglandin E1 + NAD(+) = 15-oxoprostaglandin E1 + NADH + H(+)</text>
        <dbReference type="Rhea" id="RHEA:16477"/>
        <dbReference type="ChEBI" id="CHEBI:15378"/>
        <dbReference type="ChEBI" id="CHEBI:57397"/>
        <dbReference type="ChEBI" id="CHEBI:57401"/>
        <dbReference type="ChEBI" id="CHEBI:57540"/>
        <dbReference type="ChEBI" id="CHEBI:57945"/>
    </reaction>
    <physiologicalReaction direction="left-to-right" evidence="9">
        <dbReference type="Rhea" id="RHEA:16478"/>
    </physiologicalReaction>
</comment>
<comment type="catalytic activity">
    <reaction evidence="19">
        <text>resolvin D2 + NAD(+) = 16-oxoresolvin D2 + NADH + H(+)</text>
        <dbReference type="Rhea" id="RHEA:53588"/>
        <dbReference type="ChEBI" id="CHEBI:15378"/>
        <dbReference type="ChEBI" id="CHEBI:57540"/>
        <dbReference type="ChEBI" id="CHEBI:57945"/>
        <dbReference type="ChEBI" id="CHEBI:133367"/>
        <dbReference type="ChEBI" id="CHEBI:137498"/>
    </reaction>
    <physiologicalReaction direction="left-to-right" evidence="19">
        <dbReference type="Rhea" id="RHEA:53589"/>
    </physiologicalReaction>
</comment>
<dbReference type="EC" id="1.1.1.141" evidence="3"/>
<comment type="catalytic activity">
    <reaction evidence="17">
        <text>prostaglandin A1 + NAD(+) = 15-oxo-prostaglandin A1 + NADH + H(+)</text>
        <dbReference type="Rhea" id="RHEA:41263"/>
        <dbReference type="ChEBI" id="CHEBI:15378"/>
        <dbReference type="ChEBI" id="CHEBI:57398"/>
        <dbReference type="ChEBI" id="CHEBI:57540"/>
        <dbReference type="ChEBI" id="CHEBI:57945"/>
        <dbReference type="ChEBI" id="CHEBI:85072"/>
    </reaction>
    <physiologicalReaction direction="left-to-right" evidence="17">
        <dbReference type="Rhea" id="RHEA:41264"/>
    </physiologicalReaction>
</comment>
<comment type="catalytic activity">
    <reaction evidence="16">
        <text>lipoxin A4 + NAD(+) = 15-oxo-(5S,6R)-dihydroxy-(7E,9E,11Z,13E)-eicosatetraenoate + NADH + H(+)</text>
        <dbReference type="Rhea" id="RHEA:41572"/>
        <dbReference type="ChEBI" id="CHEBI:15378"/>
        <dbReference type="ChEBI" id="CHEBI:57540"/>
        <dbReference type="ChEBI" id="CHEBI:57945"/>
        <dbReference type="ChEBI" id="CHEBI:67026"/>
        <dbReference type="ChEBI" id="CHEBI:78311"/>
    </reaction>
    <physiologicalReaction direction="left-to-right" evidence="16">
        <dbReference type="Rhea" id="RHEA:41573"/>
    </physiologicalReaction>
</comment>
<evidence type="ECO:0000256" key="13">
    <source>
        <dbReference type="ARBA" id="ARBA00048144"/>
    </source>
</evidence>
<name>A0A8J1ULW1_OWEFU</name>
<organism evidence="23 24">
    <name type="scientific">Owenia fusiformis</name>
    <name type="common">Polychaete worm</name>
    <dbReference type="NCBI Taxonomy" id="6347"/>
    <lineage>
        <taxon>Eukaryota</taxon>
        <taxon>Metazoa</taxon>
        <taxon>Spiralia</taxon>
        <taxon>Lophotrochozoa</taxon>
        <taxon>Annelida</taxon>
        <taxon>Polychaeta</taxon>
        <taxon>Sedentaria</taxon>
        <taxon>Canalipalpata</taxon>
        <taxon>Sabellida</taxon>
        <taxon>Oweniida</taxon>
        <taxon>Oweniidae</taxon>
        <taxon>Owenia</taxon>
    </lineage>
</organism>
<comment type="catalytic activity">
    <reaction evidence="10">
        <text>resolvin D1 + NAD(+) = 8-oxoresolvin D1 + NADH + H(+)</text>
        <dbReference type="Rhea" id="RHEA:50124"/>
        <dbReference type="ChEBI" id="CHEBI:15378"/>
        <dbReference type="ChEBI" id="CHEBI:57540"/>
        <dbReference type="ChEBI" id="CHEBI:57945"/>
        <dbReference type="ChEBI" id="CHEBI:132079"/>
        <dbReference type="ChEBI" id="CHEBI:132080"/>
    </reaction>
    <physiologicalReaction direction="left-to-right" evidence="10">
        <dbReference type="Rhea" id="RHEA:50125"/>
    </physiologicalReaction>
</comment>
<evidence type="ECO:0000256" key="15">
    <source>
        <dbReference type="ARBA" id="ARBA00048393"/>
    </source>
</evidence>
<dbReference type="InterPro" id="IPR002347">
    <property type="entry name" value="SDR_fam"/>
</dbReference>
<evidence type="ECO:0000256" key="18">
    <source>
        <dbReference type="ARBA" id="ARBA00048739"/>
    </source>
</evidence>
<evidence type="ECO:0000256" key="21">
    <source>
        <dbReference type="ARBA" id="ARBA00049188"/>
    </source>
</evidence>
<comment type="catalytic activity">
    <reaction evidence="15">
        <text>resolvin D2 + NAD(+) = 7-oxoresolvin D2 + NADH + H(+)</text>
        <dbReference type="Rhea" id="RHEA:53584"/>
        <dbReference type="ChEBI" id="CHEBI:15378"/>
        <dbReference type="ChEBI" id="CHEBI:57540"/>
        <dbReference type="ChEBI" id="CHEBI:57945"/>
        <dbReference type="ChEBI" id="CHEBI:133367"/>
        <dbReference type="ChEBI" id="CHEBI:137497"/>
    </reaction>
    <physiologicalReaction direction="left-to-right" evidence="15">
        <dbReference type="Rhea" id="RHEA:53585"/>
    </physiologicalReaction>
</comment>
<dbReference type="InterPro" id="IPR036291">
    <property type="entry name" value="NAD(P)-bd_dom_sf"/>
</dbReference>
<comment type="caution">
    <text evidence="23">The sequence shown here is derived from an EMBL/GenBank/DDBJ whole genome shotgun (WGS) entry which is preliminary data.</text>
</comment>
<comment type="catalytic activity">
    <reaction evidence="12">
        <text>15-oxo-(5S,6R)-dihydroxy-(7E,9E,11Z)-eicosatrienoate + NADH + H(+) = (5S,6R,15S)-trihydroxy-(7E,9E,11Z)-eicosatrienoate + NAD(+)</text>
        <dbReference type="Rhea" id="RHEA:41596"/>
        <dbReference type="ChEBI" id="CHEBI:15378"/>
        <dbReference type="ChEBI" id="CHEBI:57540"/>
        <dbReference type="ChEBI" id="CHEBI:57945"/>
        <dbReference type="ChEBI" id="CHEBI:78325"/>
        <dbReference type="ChEBI" id="CHEBI:78329"/>
    </reaction>
    <physiologicalReaction direction="left-to-right" evidence="12">
        <dbReference type="Rhea" id="RHEA:41597"/>
    </physiologicalReaction>
</comment>
<dbReference type="Proteomes" id="UP000749559">
    <property type="component" value="Unassembled WGS sequence"/>
</dbReference>
<evidence type="ECO:0000256" key="6">
    <source>
        <dbReference type="ARBA" id="ARBA00041812"/>
    </source>
</evidence>
<reference evidence="23" key="1">
    <citation type="submission" date="2022-03" db="EMBL/GenBank/DDBJ databases">
        <authorList>
            <person name="Martin C."/>
        </authorList>
    </citation>
    <scope>NUCLEOTIDE SEQUENCE</scope>
</reference>
<keyword evidence="2" id="KW-0560">Oxidoreductase</keyword>
<evidence type="ECO:0000256" key="7">
    <source>
        <dbReference type="ARBA" id="ARBA00042026"/>
    </source>
</evidence>
<dbReference type="Pfam" id="PF00106">
    <property type="entry name" value="adh_short"/>
    <property type="match status" value="1"/>
</dbReference>
<evidence type="ECO:0000256" key="3">
    <source>
        <dbReference type="ARBA" id="ARBA00038968"/>
    </source>
</evidence>
<accession>A0A8J1ULW1</accession>
<evidence type="ECO:0000313" key="23">
    <source>
        <dbReference type="EMBL" id="CAH1793387.1"/>
    </source>
</evidence>
<comment type="catalytic activity">
    <reaction evidence="21">
        <text>resolvin E1 + NAD(+) = 18-oxo-resolvin E1 + NADH + H(+)</text>
        <dbReference type="Rhea" id="RHEA:49244"/>
        <dbReference type="ChEBI" id="CHEBI:15378"/>
        <dbReference type="ChEBI" id="CHEBI:57540"/>
        <dbReference type="ChEBI" id="CHEBI:57945"/>
        <dbReference type="ChEBI" id="CHEBI:91000"/>
        <dbReference type="ChEBI" id="CHEBI:91001"/>
    </reaction>
    <physiologicalReaction direction="left-to-right" evidence="21">
        <dbReference type="Rhea" id="RHEA:49245"/>
    </physiologicalReaction>
</comment>
<dbReference type="EMBL" id="CAIIXF020000009">
    <property type="protein sequence ID" value="CAH1793387.1"/>
    <property type="molecule type" value="Genomic_DNA"/>
</dbReference>
<comment type="catalytic activity">
    <reaction evidence="14">
        <text>resolvin D1 + NAD(+) = 17-oxoresolvin D1 + NADH + H(+)</text>
        <dbReference type="Rhea" id="RHEA:50128"/>
        <dbReference type="ChEBI" id="CHEBI:15378"/>
        <dbReference type="ChEBI" id="CHEBI:57540"/>
        <dbReference type="ChEBI" id="CHEBI:57945"/>
        <dbReference type="ChEBI" id="CHEBI:132079"/>
        <dbReference type="ChEBI" id="CHEBI:132081"/>
    </reaction>
    <physiologicalReaction direction="left-to-right" evidence="14">
        <dbReference type="Rhea" id="RHEA:50129"/>
    </physiologicalReaction>
</comment>
<evidence type="ECO:0000256" key="20">
    <source>
        <dbReference type="ARBA" id="ARBA00049151"/>
    </source>
</evidence>
<evidence type="ECO:0000256" key="17">
    <source>
        <dbReference type="ARBA" id="ARBA00048611"/>
    </source>
</evidence>
<dbReference type="GO" id="GO:0047034">
    <property type="term" value="F:15-hydroxyicosatetraenoate dehydrogenase activity"/>
    <property type="evidence" value="ECO:0007669"/>
    <property type="project" value="UniProtKB-EC"/>
</dbReference>
<protein>
    <recommendedName>
        <fullName evidence="5">15-hydroxyprostaglandin dehydrogenase [NAD(+)]</fullName>
        <ecNumber evidence="3">1.1.1.141</ecNumber>
        <ecNumber evidence="4">1.1.1.232</ecNumber>
    </recommendedName>
    <alternativeName>
        <fullName evidence="7">Eicosanoid/docosanoid dehydrogenase [NAD(+)]</fullName>
    </alternativeName>
    <alternativeName>
        <fullName evidence="6">Prostaglandin dehydrogenase 1</fullName>
    </alternativeName>
</protein>
<comment type="catalytic activity">
    <reaction evidence="20">
        <text>(15S)-hydroxy-(5Z,8Z,11Z,13E)-eicosatetraenoate + NAD(+) = 15-oxo-(5Z,8Z,11Z,13E)-eicosatetraenoate + NADH + H(+)</text>
        <dbReference type="Rhea" id="RHEA:23260"/>
        <dbReference type="ChEBI" id="CHEBI:15378"/>
        <dbReference type="ChEBI" id="CHEBI:57409"/>
        <dbReference type="ChEBI" id="CHEBI:57410"/>
        <dbReference type="ChEBI" id="CHEBI:57540"/>
        <dbReference type="ChEBI" id="CHEBI:57945"/>
        <dbReference type="EC" id="1.1.1.232"/>
    </reaction>
    <physiologicalReaction direction="left-to-right" evidence="20">
        <dbReference type="Rhea" id="RHEA:23261"/>
    </physiologicalReaction>
</comment>
<dbReference type="PRINTS" id="PR00081">
    <property type="entry name" value="GDHRDH"/>
</dbReference>
<evidence type="ECO:0000256" key="9">
    <source>
        <dbReference type="ARBA" id="ARBA00047325"/>
    </source>
</evidence>
<dbReference type="Gene3D" id="3.40.50.720">
    <property type="entry name" value="NAD(P)-binding Rossmann-like Domain"/>
    <property type="match status" value="1"/>
</dbReference>
<dbReference type="PROSITE" id="PS00061">
    <property type="entry name" value="ADH_SHORT"/>
    <property type="match status" value="1"/>
</dbReference>
<evidence type="ECO:0000313" key="24">
    <source>
        <dbReference type="Proteomes" id="UP000749559"/>
    </source>
</evidence>